<organism evidence="9 10">
    <name type="scientific">Caulobacter vibrioides OR37</name>
    <dbReference type="NCBI Taxonomy" id="1292034"/>
    <lineage>
        <taxon>Bacteria</taxon>
        <taxon>Pseudomonadati</taxon>
        <taxon>Pseudomonadota</taxon>
        <taxon>Alphaproteobacteria</taxon>
        <taxon>Caulobacterales</taxon>
        <taxon>Caulobacteraceae</taxon>
        <taxon>Caulobacter</taxon>
    </lineage>
</organism>
<keyword evidence="7 8" id="KW-0066">ATP synthesis</keyword>
<comment type="function">
    <text evidence="8">F(1)F(0) ATP synthase produces ATP from ADP in the presence of a proton or sodium gradient. F-type ATPases consist of two structural domains, F(1) containing the extramembraneous catalytic core and F(0) containing the membrane proton channel, linked together by a central stalk and a peripheral stalk. During catalysis, ATP synthesis in the catalytic domain of F(1) is coupled via a rotary mechanism of the central stalk subunits to proton translocation.</text>
</comment>
<evidence type="ECO:0000256" key="8">
    <source>
        <dbReference type="HAMAP-Rule" id="MF_01416"/>
    </source>
</evidence>
<protein>
    <recommendedName>
        <fullName evidence="8">ATP synthase subunit delta</fullName>
    </recommendedName>
    <alternativeName>
        <fullName evidence="8">ATP synthase F(1) sector subunit delta</fullName>
    </alternativeName>
    <alternativeName>
        <fullName evidence="8">F-type ATPase subunit delta</fullName>
        <shortName evidence="8">F-ATPase subunit delta</shortName>
    </alternativeName>
</protein>
<proteinExistence type="inferred from homology"/>
<dbReference type="eggNOG" id="COG0712">
    <property type="taxonomic scope" value="Bacteria"/>
</dbReference>
<dbReference type="STRING" id="1292034.OR37_03130"/>
<dbReference type="PATRIC" id="fig|1292034.3.peg.3108"/>
<name>R0EIJ2_CAUVI</name>
<dbReference type="InterPro" id="IPR026015">
    <property type="entry name" value="ATP_synth_OSCP/delta_N_sf"/>
</dbReference>
<keyword evidence="2 8" id="KW-0813">Transport</keyword>
<dbReference type="InterPro" id="IPR000711">
    <property type="entry name" value="ATPase_OSCP/dsu"/>
</dbReference>
<comment type="similarity">
    <text evidence="8">Belongs to the ATPase delta chain family.</text>
</comment>
<comment type="subcellular location">
    <subcellularLocation>
        <location evidence="8">Cell membrane</location>
        <topology evidence="8">Peripheral membrane protein</topology>
    </subcellularLocation>
    <subcellularLocation>
        <location evidence="1">Membrane</location>
    </subcellularLocation>
</comment>
<dbReference type="HAMAP" id="MF_01416">
    <property type="entry name" value="ATP_synth_delta_bact"/>
    <property type="match status" value="1"/>
</dbReference>
<evidence type="ECO:0000256" key="4">
    <source>
        <dbReference type="ARBA" id="ARBA00023065"/>
    </source>
</evidence>
<evidence type="ECO:0000313" key="9">
    <source>
        <dbReference type="EMBL" id="ENZ81002.1"/>
    </source>
</evidence>
<keyword evidence="5 8" id="KW-0472">Membrane</keyword>
<dbReference type="NCBIfam" id="NF004406">
    <property type="entry name" value="PRK05758.3-2"/>
    <property type="match status" value="1"/>
</dbReference>
<dbReference type="GO" id="GO:0045259">
    <property type="term" value="C:proton-transporting ATP synthase complex"/>
    <property type="evidence" value="ECO:0007669"/>
    <property type="project" value="UniProtKB-KW"/>
</dbReference>
<comment type="function">
    <text evidence="8">This protein is part of the stalk that links CF(0) to CF(1). It either transmits conformational changes from CF(0) to CF(1) or is implicated in proton conduction.</text>
</comment>
<dbReference type="AlphaFoldDB" id="R0EIJ2"/>
<keyword evidence="4 8" id="KW-0406">Ion transport</keyword>
<keyword evidence="3 8" id="KW-0375">Hydrogen ion transport</keyword>
<dbReference type="GO" id="GO:0005886">
    <property type="term" value="C:plasma membrane"/>
    <property type="evidence" value="ECO:0007669"/>
    <property type="project" value="UniProtKB-SubCell"/>
</dbReference>
<evidence type="ECO:0000256" key="5">
    <source>
        <dbReference type="ARBA" id="ARBA00023136"/>
    </source>
</evidence>
<gene>
    <name evidence="8" type="primary">atpH</name>
    <name evidence="9" type="ORF">OR37_03130</name>
</gene>
<keyword evidence="10" id="KW-1185">Reference proteome</keyword>
<evidence type="ECO:0000256" key="6">
    <source>
        <dbReference type="ARBA" id="ARBA00023196"/>
    </source>
</evidence>
<dbReference type="Pfam" id="PF00213">
    <property type="entry name" value="OSCP"/>
    <property type="match status" value="1"/>
</dbReference>
<evidence type="ECO:0000256" key="2">
    <source>
        <dbReference type="ARBA" id="ARBA00022448"/>
    </source>
</evidence>
<dbReference type="NCBIfam" id="TIGR01145">
    <property type="entry name" value="ATP_synt_delta"/>
    <property type="match status" value="1"/>
</dbReference>
<keyword evidence="6 8" id="KW-0139">CF(1)</keyword>
<evidence type="ECO:0000313" key="10">
    <source>
        <dbReference type="Proteomes" id="UP000013063"/>
    </source>
</evidence>
<dbReference type="PANTHER" id="PTHR11910">
    <property type="entry name" value="ATP SYNTHASE DELTA CHAIN"/>
    <property type="match status" value="1"/>
</dbReference>
<dbReference type="SUPFAM" id="SSF47928">
    <property type="entry name" value="N-terminal domain of the delta subunit of the F1F0-ATP synthase"/>
    <property type="match status" value="1"/>
</dbReference>
<accession>R0EIJ2</accession>
<keyword evidence="8" id="KW-1003">Cell membrane</keyword>
<evidence type="ECO:0000256" key="7">
    <source>
        <dbReference type="ARBA" id="ARBA00023310"/>
    </source>
</evidence>
<evidence type="ECO:0000256" key="3">
    <source>
        <dbReference type="ARBA" id="ARBA00022781"/>
    </source>
</evidence>
<dbReference type="PRINTS" id="PR00125">
    <property type="entry name" value="ATPASEDELTA"/>
</dbReference>
<dbReference type="Gene3D" id="1.10.520.20">
    <property type="entry name" value="N-terminal domain of the delta subunit of the F1F0-ATP synthase"/>
    <property type="match status" value="1"/>
</dbReference>
<sequence>MFAAICNAPGGYQVADETKATDAGQRYAQSLFELTIENGNLAKVEADLKSLKAMIADSADLRRLIDSPAFSAEDKGKGLVAVAVKAGFDMLTTKFLGLVAANGRTADLLGAISAFVELSAKHRGVVTAEVVSAAPLSSVQLKGVQTALAQALGKTPEVSTRVDPSLLGGLKVRVGSRLFDASLRSKLDSLKFALKRA</sequence>
<evidence type="ECO:0000256" key="1">
    <source>
        <dbReference type="ARBA" id="ARBA00004370"/>
    </source>
</evidence>
<dbReference type="EMBL" id="APMP01000023">
    <property type="protein sequence ID" value="ENZ81002.1"/>
    <property type="molecule type" value="Genomic_DNA"/>
</dbReference>
<reference evidence="9 10" key="1">
    <citation type="journal article" date="2013" name="Genome Announc.">
        <title>Draft Genome Sequence for Caulobacter sp. Strain OR37, a Bacterium Tolerant to Heavy Metals.</title>
        <authorList>
            <person name="Utturkar S.M."/>
            <person name="Bollmann A."/>
            <person name="Brzoska R.M."/>
            <person name="Klingeman D.M."/>
            <person name="Epstein S.E."/>
            <person name="Palumbo A.V."/>
            <person name="Brown S.D."/>
        </authorList>
    </citation>
    <scope>NUCLEOTIDE SEQUENCE [LARGE SCALE GENOMIC DNA]</scope>
    <source>
        <strain evidence="9 10">OR37</strain>
    </source>
</reference>
<dbReference type="Proteomes" id="UP000013063">
    <property type="component" value="Unassembled WGS sequence"/>
</dbReference>
<dbReference type="GO" id="GO:0046933">
    <property type="term" value="F:proton-transporting ATP synthase activity, rotational mechanism"/>
    <property type="evidence" value="ECO:0007669"/>
    <property type="project" value="UniProtKB-UniRule"/>
</dbReference>
<comment type="caution">
    <text evidence="9">The sequence shown here is derived from an EMBL/GenBank/DDBJ whole genome shotgun (WGS) entry which is preliminary data.</text>
</comment>